<feature type="region of interest" description="Disordered" evidence="6">
    <location>
        <begin position="389"/>
        <end position="413"/>
    </location>
</feature>
<evidence type="ECO:0000256" key="5">
    <source>
        <dbReference type="ARBA" id="ARBA00023136"/>
    </source>
</evidence>
<keyword evidence="3 7" id="KW-0812">Transmembrane</keyword>
<dbReference type="InterPro" id="IPR029058">
    <property type="entry name" value="AB_hydrolase_fold"/>
</dbReference>
<name>M7SBH0_EUTLA</name>
<evidence type="ECO:0000313" key="9">
    <source>
        <dbReference type="Proteomes" id="UP000012174"/>
    </source>
</evidence>
<reference evidence="9" key="1">
    <citation type="journal article" date="2013" name="Genome Announc.">
        <title>Draft genome sequence of the grapevine dieback fungus Eutypa lata UCR-EL1.</title>
        <authorList>
            <person name="Blanco-Ulate B."/>
            <person name="Rolshausen P.E."/>
            <person name="Cantu D."/>
        </authorList>
    </citation>
    <scope>NUCLEOTIDE SEQUENCE [LARGE SCALE GENOMIC DNA]</scope>
    <source>
        <strain evidence="9">UCR-EL1</strain>
    </source>
</reference>
<feature type="region of interest" description="Disordered" evidence="6">
    <location>
        <begin position="64"/>
        <end position="111"/>
    </location>
</feature>
<keyword evidence="9" id="KW-1185">Reference proteome</keyword>
<evidence type="ECO:0000256" key="6">
    <source>
        <dbReference type="SAM" id="MobiDB-lite"/>
    </source>
</evidence>
<feature type="transmembrane region" description="Helical" evidence="7">
    <location>
        <begin position="342"/>
        <end position="362"/>
    </location>
</feature>
<dbReference type="KEGG" id="ela:UCREL1_11570"/>
<feature type="compositionally biased region" description="Basic and acidic residues" evidence="6">
    <location>
        <begin position="669"/>
        <end position="720"/>
    </location>
</feature>
<dbReference type="Pfam" id="PF05277">
    <property type="entry name" value="DUF726"/>
    <property type="match status" value="1"/>
</dbReference>
<protein>
    <submittedName>
        <fullName evidence="8">Putative duf726 domain-containing protein</fullName>
    </submittedName>
</protein>
<keyword evidence="4 7" id="KW-1133">Transmembrane helix</keyword>
<feature type="compositionally biased region" description="Basic and acidic residues" evidence="6">
    <location>
        <begin position="98"/>
        <end position="111"/>
    </location>
</feature>
<dbReference type="OMA" id="FAFIPIR"/>
<comment type="similarity">
    <text evidence="2">Belongs to the TMCO4 family.</text>
</comment>
<keyword evidence="5 7" id="KW-0472">Membrane</keyword>
<evidence type="ECO:0000256" key="1">
    <source>
        <dbReference type="ARBA" id="ARBA00004141"/>
    </source>
</evidence>
<dbReference type="EMBL" id="KB707603">
    <property type="protein sequence ID" value="EMR61502.1"/>
    <property type="molecule type" value="Genomic_DNA"/>
</dbReference>
<feature type="region of interest" description="Disordered" evidence="6">
    <location>
        <begin position="669"/>
        <end position="758"/>
    </location>
</feature>
<feature type="compositionally biased region" description="Basic and acidic residues" evidence="6">
    <location>
        <begin position="749"/>
        <end position="758"/>
    </location>
</feature>
<feature type="compositionally biased region" description="Polar residues" evidence="6">
    <location>
        <begin position="734"/>
        <end position="748"/>
    </location>
</feature>
<dbReference type="InterPro" id="IPR007941">
    <property type="entry name" value="DUF726"/>
</dbReference>
<proteinExistence type="inferred from homology"/>
<dbReference type="Proteomes" id="UP000012174">
    <property type="component" value="Unassembled WGS sequence"/>
</dbReference>
<accession>M7SBH0</accession>
<evidence type="ECO:0000256" key="3">
    <source>
        <dbReference type="ARBA" id="ARBA00022692"/>
    </source>
</evidence>
<feature type="transmembrane region" description="Helical" evidence="7">
    <location>
        <begin position="299"/>
        <end position="322"/>
    </location>
</feature>
<dbReference type="SUPFAM" id="SSF53474">
    <property type="entry name" value="alpha/beta-Hydrolases"/>
    <property type="match status" value="1"/>
</dbReference>
<dbReference type="eggNOG" id="KOG2385">
    <property type="taxonomic scope" value="Eukaryota"/>
</dbReference>
<gene>
    <name evidence="8" type="ORF">UCREL1_11570</name>
</gene>
<organism evidence="8 9">
    <name type="scientific">Eutypa lata (strain UCR-EL1)</name>
    <name type="common">Grapevine dieback disease fungus</name>
    <name type="synonym">Eutypa armeniacae</name>
    <dbReference type="NCBI Taxonomy" id="1287681"/>
    <lineage>
        <taxon>Eukaryota</taxon>
        <taxon>Fungi</taxon>
        <taxon>Dikarya</taxon>
        <taxon>Ascomycota</taxon>
        <taxon>Pezizomycotina</taxon>
        <taxon>Sordariomycetes</taxon>
        <taxon>Xylariomycetidae</taxon>
        <taxon>Xylariales</taxon>
        <taxon>Diatrypaceae</taxon>
        <taxon>Eutypa</taxon>
    </lineage>
</organism>
<dbReference type="GO" id="GO:0016020">
    <property type="term" value="C:membrane"/>
    <property type="evidence" value="ECO:0007669"/>
    <property type="project" value="UniProtKB-SubCell"/>
</dbReference>
<evidence type="ECO:0000256" key="4">
    <source>
        <dbReference type="ARBA" id="ARBA00022989"/>
    </source>
</evidence>
<sequence length="758" mass="82117">MSSMFRKANAAFRGGSSPAPPEQGKKQDDEGESLTTILETAEDRAALTILICDIVEQMRKQLVDAFDPKGTDPDPEEDPPGPEKEANEISVESGEGDGVEKVSDEQRKKQLDKIAQKQKTELAKREKEVSEEKMVALKNAALNFFDDWRDSVILRVGEVVNSKDTAKEQAESSRPSTAKSSSDSNPVDGGTSQHDKEIDEAILKHYPPLETALRHYPKEKRMLVLHSVLLLMLSLEHYKAHSRTLLLYLTTSLGLSVALLSQDESKVARGLLEAAENMTADEETKKKVDENSTARKWKVGLAGVAGAALIGITGGLAAPFLAAGIGTVMGGIGLGATATAGYLGTLAGSSVLVGGLFGAYGGRMTSKVMDQYAREVEDFGFVPVSTSERKLPSFGGGSSSSSSSSSKPPKNDSRRLRVAIGISGWLGDKDDVVEPWRIIGSGQETFALRFELGALMKLGNALTTMITSAAWSVARSEIIKRTVFAALTAGLWPLALVKASRIIDNPWSVANHRAQKAGEVLADALVNKAQGERPVTLVGYSLGAKVVYACLQQLAQRRAFGLVENAVMLGAPTPCSSADWRRVRSVVTGRVVNAYSTKDYILAFLYRSSSIQYGVAGLQPVLHVPGVENVDVSDLVEGHTLYRNATGPILDRIGFEDVDVTELERAERALERQGKEEQERREKAGKDSEGDDNAELKKDLSEEDVQKMEQEVEQKTKSSHVDWMTSKMKVAGNAPQSAYQKARTSWRSNSDRSDKSGK</sequence>
<feature type="region of interest" description="Disordered" evidence="6">
    <location>
        <begin position="1"/>
        <end position="37"/>
    </location>
</feature>
<dbReference type="AlphaFoldDB" id="M7SBH0"/>
<feature type="region of interest" description="Disordered" evidence="6">
    <location>
        <begin position="163"/>
        <end position="194"/>
    </location>
</feature>
<evidence type="ECO:0000256" key="7">
    <source>
        <dbReference type="SAM" id="Phobius"/>
    </source>
</evidence>
<evidence type="ECO:0000256" key="2">
    <source>
        <dbReference type="ARBA" id="ARBA00009824"/>
    </source>
</evidence>
<dbReference type="PANTHER" id="PTHR17920">
    <property type="entry name" value="TRANSMEMBRANE AND COILED-COIL DOMAIN-CONTAINING PROTEIN 4 TMCO4"/>
    <property type="match status" value="1"/>
</dbReference>
<feature type="compositionally biased region" description="Polar residues" evidence="6">
    <location>
        <begin position="172"/>
        <end position="185"/>
    </location>
</feature>
<dbReference type="OrthoDB" id="277931at2759"/>
<comment type="subcellular location">
    <subcellularLocation>
        <location evidence="1">Membrane</location>
        <topology evidence="1">Multi-pass membrane protein</topology>
    </subcellularLocation>
</comment>
<dbReference type="Gene3D" id="3.40.50.1820">
    <property type="entry name" value="alpha/beta hydrolase"/>
    <property type="match status" value="1"/>
</dbReference>
<dbReference type="HOGENOM" id="CLU_007407_0_0_1"/>
<evidence type="ECO:0000313" key="8">
    <source>
        <dbReference type="EMBL" id="EMR61502.1"/>
    </source>
</evidence>
<dbReference type="PANTHER" id="PTHR17920:SF22">
    <property type="entry name" value="DUF726 DOMAIN PROTEIN (AFU_ORTHOLOGUE AFUA_2G12860)"/>
    <property type="match status" value="1"/>
</dbReference>